<dbReference type="InterPro" id="IPR036855">
    <property type="entry name" value="Znf_CCCH_sf"/>
</dbReference>
<evidence type="ECO:0000256" key="4">
    <source>
        <dbReference type="PROSITE-ProRule" id="PRU00723"/>
    </source>
</evidence>
<dbReference type="Proteomes" id="UP000591131">
    <property type="component" value="Unassembled WGS sequence"/>
</dbReference>
<dbReference type="InterPro" id="IPR000571">
    <property type="entry name" value="Znf_CCCH"/>
</dbReference>
<keyword evidence="7" id="KW-1185">Reference proteome</keyword>
<comment type="caution">
    <text evidence="6">The sequence shown here is derived from an EMBL/GenBank/DDBJ whole genome shotgun (WGS) entry which is preliminary data.</text>
</comment>
<dbReference type="Pfam" id="PF00642">
    <property type="entry name" value="zf-CCCH"/>
    <property type="match status" value="1"/>
</dbReference>
<evidence type="ECO:0000313" key="6">
    <source>
        <dbReference type="EMBL" id="KAF4649535.1"/>
    </source>
</evidence>
<proteinExistence type="predicted"/>
<organism evidence="6 7">
    <name type="scientific">Perkinsus chesapeaki</name>
    <name type="common">Clam parasite</name>
    <name type="synonym">Perkinsus andrewsi</name>
    <dbReference type="NCBI Taxonomy" id="330153"/>
    <lineage>
        <taxon>Eukaryota</taxon>
        <taxon>Sar</taxon>
        <taxon>Alveolata</taxon>
        <taxon>Perkinsozoa</taxon>
        <taxon>Perkinsea</taxon>
        <taxon>Perkinsida</taxon>
        <taxon>Perkinsidae</taxon>
        <taxon>Perkinsus</taxon>
    </lineage>
</organism>
<feature type="zinc finger region" description="C3H1-type" evidence="4">
    <location>
        <begin position="100"/>
        <end position="127"/>
    </location>
</feature>
<dbReference type="Gene3D" id="4.10.1000.10">
    <property type="entry name" value="Zinc finger, CCCH-type"/>
    <property type="match status" value="1"/>
</dbReference>
<evidence type="ECO:0000256" key="1">
    <source>
        <dbReference type="ARBA" id="ARBA00022723"/>
    </source>
</evidence>
<feature type="domain" description="C3H1-type" evidence="5">
    <location>
        <begin position="100"/>
        <end position="127"/>
    </location>
</feature>
<keyword evidence="2 4" id="KW-0863">Zinc-finger</keyword>
<keyword evidence="3 4" id="KW-0862">Zinc</keyword>
<name>A0A7J6KQF6_PERCH</name>
<dbReference type="PROSITE" id="PS50103">
    <property type="entry name" value="ZF_C3H1"/>
    <property type="match status" value="1"/>
</dbReference>
<reference evidence="6 7" key="1">
    <citation type="submission" date="2020-04" db="EMBL/GenBank/DDBJ databases">
        <title>Perkinsus chesapeaki whole genome sequence.</title>
        <authorList>
            <person name="Bogema D.R."/>
        </authorList>
    </citation>
    <scope>NUCLEOTIDE SEQUENCE [LARGE SCALE GENOMIC DNA]</scope>
    <source>
        <strain evidence="6">ATCC PRA-425</strain>
    </source>
</reference>
<gene>
    <name evidence="6" type="ORF">FOL47_002009</name>
</gene>
<dbReference type="SMART" id="SM00356">
    <property type="entry name" value="ZnF_C3H1"/>
    <property type="match status" value="1"/>
</dbReference>
<evidence type="ECO:0000256" key="2">
    <source>
        <dbReference type="ARBA" id="ARBA00022771"/>
    </source>
</evidence>
<dbReference type="GO" id="GO:0008270">
    <property type="term" value="F:zinc ion binding"/>
    <property type="evidence" value="ECO:0007669"/>
    <property type="project" value="UniProtKB-KW"/>
</dbReference>
<evidence type="ECO:0000259" key="5">
    <source>
        <dbReference type="PROSITE" id="PS50103"/>
    </source>
</evidence>
<dbReference type="EMBL" id="JAAPAO010001505">
    <property type="protein sequence ID" value="KAF4649535.1"/>
    <property type="molecule type" value="Genomic_DNA"/>
</dbReference>
<protein>
    <recommendedName>
        <fullName evidence="5">C3H1-type domain-containing protein</fullName>
    </recommendedName>
</protein>
<evidence type="ECO:0000313" key="7">
    <source>
        <dbReference type="Proteomes" id="UP000591131"/>
    </source>
</evidence>
<dbReference type="OrthoDB" id="6109470at2759"/>
<dbReference type="AlphaFoldDB" id="A0A7J6KQF6"/>
<keyword evidence="1 4" id="KW-0479">Metal-binding</keyword>
<sequence length="361" mass="40268">MGGASWMFQRYSVALQLATVDPRENAAPKDVDLSMLQLAQEVDVRFRKFVSHAYLEATMSLRKLFDDSIKFGQIKLDCVSPPRIRSDNAYKAGASKNKRRFSKGLCYDFLAGKCRRGDNCKFMHSKPDSAKNQASRAAKDNKNYLVGGDIRALLMKAVLQAMQEETDQPLFYPFADLVDSGIPLGTTCDVPPTKMQMIGSNEVHRIQAVNRLACIPTYDDAGRLKRVRLVDDFRRSGTNSVIDPHLSQTLVLPTTRSVARTAQHCLLEAQARGDGSPLLWLESFCRQRCHLRPFLSTIKAARKKNLKQIWIGKALEQAAVYIGWLFESLCASPFNSLVPSTRCRRAIIMCDASTVALGGVT</sequence>
<dbReference type="SUPFAM" id="SSF90229">
    <property type="entry name" value="CCCH zinc finger"/>
    <property type="match status" value="1"/>
</dbReference>
<evidence type="ECO:0000256" key="3">
    <source>
        <dbReference type="ARBA" id="ARBA00022833"/>
    </source>
</evidence>
<accession>A0A7J6KQF6</accession>